<feature type="compositionally biased region" description="Low complexity" evidence="1">
    <location>
        <begin position="98"/>
        <end position="130"/>
    </location>
</feature>
<proteinExistence type="predicted"/>
<organism evidence="3 4">
    <name type="scientific">Reticulomyxa filosa</name>
    <dbReference type="NCBI Taxonomy" id="46433"/>
    <lineage>
        <taxon>Eukaryota</taxon>
        <taxon>Sar</taxon>
        <taxon>Rhizaria</taxon>
        <taxon>Retaria</taxon>
        <taxon>Foraminifera</taxon>
        <taxon>Monothalamids</taxon>
        <taxon>Reticulomyxidae</taxon>
        <taxon>Reticulomyxa</taxon>
    </lineage>
</organism>
<name>X6NXH5_RETFI</name>
<keyword evidence="2" id="KW-0812">Transmembrane</keyword>
<keyword evidence="2" id="KW-0472">Membrane</keyword>
<comment type="caution">
    <text evidence="3">The sequence shown here is derived from an EMBL/GenBank/DDBJ whole genome shotgun (WGS) entry which is preliminary data.</text>
</comment>
<gene>
    <name evidence="3" type="ORF">RFI_06107</name>
</gene>
<dbReference type="AlphaFoldDB" id="X6NXH5"/>
<dbReference type="PANTHER" id="PTHR14596">
    <property type="entry name" value="ZINC FINGER PROTEIN"/>
    <property type="match status" value="1"/>
</dbReference>
<evidence type="ECO:0000313" key="3">
    <source>
        <dbReference type="EMBL" id="ETO31010.1"/>
    </source>
</evidence>
<feature type="transmembrane region" description="Helical" evidence="2">
    <location>
        <begin position="436"/>
        <end position="457"/>
    </location>
</feature>
<dbReference type="GO" id="GO:0000981">
    <property type="term" value="F:DNA-binding transcription factor activity, RNA polymerase II-specific"/>
    <property type="evidence" value="ECO:0007669"/>
    <property type="project" value="TreeGrafter"/>
</dbReference>
<accession>X6NXH5</accession>
<keyword evidence="2" id="KW-1133">Transmembrane helix</keyword>
<evidence type="ECO:0000256" key="2">
    <source>
        <dbReference type="SAM" id="Phobius"/>
    </source>
</evidence>
<feature type="compositionally biased region" description="Basic and acidic residues" evidence="1">
    <location>
        <begin position="1"/>
        <end position="13"/>
    </location>
</feature>
<evidence type="ECO:0000256" key="1">
    <source>
        <dbReference type="SAM" id="MobiDB-lite"/>
    </source>
</evidence>
<dbReference type="Proteomes" id="UP000023152">
    <property type="component" value="Unassembled WGS sequence"/>
</dbReference>
<feature type="region of interest" description="Disordered" evidence="1">
    <location>
        <begin position="178"/>
        <end position="211"/>
    </location>
</feature>
<dbReference type="GO" id="GO:0000987">
    <property type="term" value="F:cis-regulatory region sequence-specific DNA binding"/>
    <property type="evidence" value="ECO:0007669"/>
    <property type="project" value="TreeGrafter"/>
</dbReference>
<feature type="compositionally biased region" description="Low complexity" evidence="1">
    <location>
        <begin position="191"/>
        <end position="202"/>
    </location>
</feature>
<feature type="region of interest" description="Disordered" evidence="1">
    <location>
        <begin position="1"/>
        <end position="23"/>
    </location>
</feature>
<reference evidence="3 4" key="1">
    <citation type="journal article" date="2013" name="Curr. Biol.">
        <title>The Genome of the Foraminiferan Reticulomyxa filosa.</title>
        <authorList>
            <person name="Glockner G."/>
            <person name="Hulsmann N."/>
            <person name="Schleicher M."/>
            <person name="Noegel A.A."/>
            <person name="Eichinger L."/>
            <person name="Gallinger C."/>
            <person name="Pawlowski J."/>
            <person name="Sierra R."/>
            <person name="Euteneuer U."/>
            <person name="Pillet L."/>
            <person name="Moustafa A."/>
            <person name="Platzer M."/>
            <person name="Groth M."/>
            <person name="Szafranski K."/>
            <person name="Schliwa M."/>
        </authorList>
    </citation>
    <scope>NUCLEOTIDE SEQUENCE [LARGE SCALE GENOMIC DNA]</scope>
</reference>
<dbReference type="GO" id="GO:0042594">
    <property type="term" value="P:response to starvation"/>
    <property type="evidence" value="ECO:0007669"/>
    <property type="project" value="TreeGrafter"/>
</dbReference>
<sequence>MRQELFGWKEKKNTTGNAGKEGSAPQRYALTHIFNSMYELKHTLLQDITNIATKCAEITFFETSKKSFFGGERKGSRAQGENEGSPHKMKSQRFSITENDNNHNSNNSNNNNNNNNNDNNNNNNNNNNDNNKSEENNDNVSASWIDAELVNIRNEVITATGKVEGGVSKSEFAQWWQTEKTEEEEDEKADNNNNNNNNNNNKQAEREKERRYSEYSYEKEMDEMDEIFYELKSILLCSDFVRMFLLCFQHYIELYFYDVINPTQSQKQQLLVPPAVSNADRKKVAPNDQQQQFPFSKVMTLVLRHFDHLTKLKNTVEHNIDPIKKPKLAFEEWSKIMKRLDSFQPLTDFLAVIGGDFVDPSSPLYIDPNMTQNLSLATIDSPLDPQYSYHQTDSRAIGTLIFSQMITEFLFSFFSLTHSHFSSLHQNTQEKPNLQYHPAFFQIIVSIFLIFFFGMFLRTRPKKKFYFIILILPKKNLQLLRILQQQTLQKSLTCRFSTQFFFRFRSQSVIQVFTEHFPVSNSCEKSN</sequence>
<protein>
    <submittedName>
        <fullName evidence="3">C2H2-type zinc finger-containing protein</fullName>
    </submittedName>
</protein>
<dbReference type="EMBL" id="ASPP01005182">
    <property type="protein sequence ID" value="ETO31010.1"/>
    <property type="molecule type" value="Genomic_DNA"/>
</dbReference>
<keyword evidence="4" id="KW-1185">Reference proteome</keyword>
<dbReference type="GO" id="GO:0005634">
    <property type="term" value="C:nucleus"/>
    <property type="evidence" value="ECO:0007669"/>
    <property type="project" value="TreeGrafter"/>
</dbReference>
<dbReference type="PANTHER" id="PTHR14596:SF72">
    <property type="entry name" value="ZINC FINGER PROTEIN MSN2-RELATED"/>
    <property type="match status" value="1"/>
</dbReference>
<evidence type="ECO:0000313" key="4">
    <source>
        <dbReference type="Proteomes" id="UP000023152"/>
    </source>
</evidence>
<feature type="transmembrane region" description="Helical" evidence="2">
    <location>
        <begin position="396"/>
        <end position="416"/>
    </location>
</feature>
<feature type="region of interest" description="Disordered" evidence="1">
    <location>
        <begin position="69"/>
        <end position="138"/>
    </location>
</feature>